<evidence type="ECO:0000313" key="4">
    <source>
        <dbReference type="Proteomes" id="UP001140453"/>
    </source>
</evidence>
<name>A0A9W9CXN1_9PEZI</name>
<keyword evidence="4" id="KW-1185">Reference proteome</keyword>
<dbReference type="SUPFAM" id="SSF51430">
    <property type="entry name" value="NAD(P)-linked oxidoreductase"/>
    <property type="match status" value="1"/>
</dbReference>
<dbReference type="GO" id="GO:0016491">
    <property type="term" value="F:oxidoreductase activity"/>
    <property type="evidence" value="ECO:0007669"/>
    <property type="project" value="UniProtKB-KW"/>
</dbReference>
<dbReference type="EMBL" id="JAPEVB010000003">
    <property type="protein sequence ID" value="KAJ4392343.1"/>
    <property type="molecule type" value="Genomic_DNA"/>
</dbReference>
<evidence type="ECO:0000256" key="1">
    <source>
        <dbReference type="ARBA" id="ARBA00023002"/>
    </source>
</evidence>
<accession>A0A9W9CXN1</accession>
<dbReference type="InterPro" id="IPR020471">
    <property type="entry name" value="AKR"/>
</dbReference>
<dbReference type="PRINTS" id="PR00069">
    <property type="entry name" value="ALDKETRDTASE"/>
</dbReference>
<organism evidence="3 4">
    <name type="scientific">Gnomoniopsis smithogilvyi</name>
    <dbReference type="NCBI Taxonomy" id="1191159"/>
    <lineage>
        <taxon>Eukaryota</taxon>
        <taxon>Fungi</taxon>
        <taxon>Dikarya</taxon>
        <taxon>Ascomycota</taxon>
        <taxon>Pezizomycotina</taxon>
        <taxon>Sordariomycetes</taxon>
        <taxon>Sordariomycetidae</taxon>
        <taxon>Diaporthales</taxon>
        <taxon>Gnomoniaceae</taxon>
        <taxon>Gnomoniopsis</taxon>
    </lineage>
</organism>
<dbReference type="Proteomes" id="UP001140453">
    <property type="component" value="Unassembled WGS sequence"/>
</dbReference>
<evidence type="ECO:0000313" key="3">
    <source>
        <dbReference type="EMBL" id="KAJ4392343.1"/>
    </source>
</evidence>
<dbReference type="PANTHER" id="PTHR43364:SF4">
    <property type="entry name" value="NAD(P)-LINKED OXIDOREDUCTASE SUPERFAMILY PROTEIN"/>
    <property type="match status" value="1"/>
</dbReference>
<dbReference type="InterPro" id="IPR023210">
    <property type="entry name" value="NADP_OxRdtase_dom"/>
</dbReference>
<dbReference type="PANTHER" id="PTHR43364">
    <property type="entry name" value="NADH-SPECIFIC METHYLGLYOXAL REDUCTASE-RELATED"/>
    <property type="match status" value="1"/>
</dbReference>
<dbReference type="InterPro" id="IPR036812">
    <property type="entry name" value="NAD(P)_OxRdtase_dom_sf"/>
</dbReference>
<evidence type="ECO:0000259" key="2">
    <source>
        <dbReference type="Pfam" id="PF00248"/>
    </source>
</evidence>
<proteinExistence type="predicted"/>
<dbReference type="OrthoDB" id="2310150at2759"/>
<dbReference type="Pfam" id="PF00248">
    <property type="entry name" value="Aldo_ket_red"/>
    <property type="match status" value="1"/>
</dbReference>
<feature type="domain" description="NADP-dependent oxidoreductase" evidence="2">
    <location>
        <begin position="12"/>
        <end position="319"/>
    </location>
</feature>
<protein>
    <recommendedName>
        <fullName evidence="2">NADP-dependent oxidoreductase domain-containing protein</fullName>
    </recommendedName>
</protein>
<gene>
    <name evidence="3" type="ORF">N0V93_005969</name>
</gene>
<comment type="caution">
    <text evidence="3">The sequence shown here is derived from an EMBL/GenBank/DDBJ whole genome shotgun (WGS) entry which is preliminary data.</text>
</comment>
<sequence length="350" mass="38617">MPLVAANPTPRVILGLMTFGPDESTGARITTVPEYGKVLDLFQARGYSEVDTARVYVGGKQESFTREVGWKERGLTLATKVEYPKTPGDNVADKVTASVETSLKELGTDCVDLLYLHAADRATPFAETLEALDKLHKAGKFVRLGISNFTSFEVAEVCLTCKYNNWVRPTVYQGMYNMITRNLETELIPACKRYGLDIVVYNPIAGGLFSGKIKSADMTPAEGRFSDVANAGKMYRGRYFRDSTFRALQIIEQATAKHGLTMIETALRWTVHHSALRIKDGNDGVIIGVSSLEQLGGNLDNLEKGPLPEDLVKSVDEAWLAAKAESVPYWHGEVKYHYDPKQVLFAPGAK</sequence>
<dbReference type="AlphaFoldDB" id="A0A9W9CXN1"/>
<reference evidence="3" key="1">
    <citation type="submission" date="2022-10" db="EMBL/GenBank/DDBJ databases">
        <title>Tapping the CABI collections for fungal endophytes: first genome assemblies for Collariella, Neodidymelliopsis, Ascochyta clinopodiicola, Didymella pomorum, Didymosphaeria variabile, Neocosmospora piperis and Neocucurbitaria cava.</title>
        <authorList>
            <person name="Hill R."/>
        </authorList>
    </citation>
    <scope>NUCLEOTIDE SEQUENCE</scope>
    <source>
        <strain evidence="3">IMI 355082</strain>
    </source>
</reference>
<dbReference type="Gene3D" id="3.20.20.100">
    <property type="entry name" value="NADP-dependent oxidoreductase domain"/>
    <property type="match status" value="1"/>
</dbReference>
<dbReference type="InterPro" id="IPR050523">
    <property type="entry name" value="AKR_Detox_Biosynth"/>
</dbReference>
<keyword evidence="1" id="KW-0560">Oxidoreductase</keyword>
<dbReference type="CDD" id="cd19075">
    <property type="entry name" value="AKR_AKR7A1-5"/>
    <property type="match status" value="1"/>
</dbReference>